<dbReference type="OrthoDB" id="9805006at2"/>
<feature type="domain" description="Ribosome maturation factor RimP N-terminal" evidence="4">
    <location>
        <begin position="9"/>
        <end position="85"/>
    </location>
</feature>
<reference evidence="7 8" key="2">
    <citation type="submission" date="2018-12" db="EMBL/GenBank/DDBJ databases">
        <authorList>
            <consortium name="Pathogen Informatics"/>
        </authorList>
    </citation>
    <scope>NUCLEOTIDE SEQUENCE [LARGE SCALE GENOMIC DNA]</scope>
    <source>
        <strain evidence="7 8">NCTC13652</strain>
    </source>
</reference>
<reference evidence="9" key="1">
    <citation type="submission" date="2017-12" db="EMBL/GenBank/DDBJ databases">
        <title>Whole genome sequencing of Acidipropionibacterium jensenii strains JS279 and JS280.</title>
        <authorList>
            <person name="Deptula P."/>
            <person name="Laine P."/>
            <person name="Smolander O.-P."/>
            <person name="Paulin L."/>
            <person name="Auvinen P."/>
            <person name="Varmanen P."/>
        </authorList>
    </citation>
    <scope>NUCLEOTIDE SEQUENCE [LARGE SCALE GENOMIC DNA]</scope>
    <source>
        <strain evidence="9">JS280</strain>
    </source>
</reference>
<dbReference type="InterPro" id="IPR028998">
    <property type="entry name" value="RimP_C"/>
</dbReference>
<dbReference type="EMBL" id="LR134473">
    <property type="protein sequence ID" value="VEI04399.1"/>
    <property type="molecule type" value="Genomic_DNA"/>
</dbReference>
<evidence type="ECO:0000313" key="8">
    <source>
        <dbReference type="Proteomes" id="UP000277858"/>
    </source>
</evidence>
<dbReference type="SUPFAM" id="SSF75420">
    <property type="entry name" value="YhbC-like, N-terminal domain"/>
    <property type="match status" value="1"/>
</dbReference>
<dbReference type="Gene3D" id="3.30.300.70">
    <property type="entry name" value="RimP-like superfamily, N-terminal"/>
    <property type="match status" value="1"/>
</dbReference>
<dbReference type="InterPro" id="IPR003728">
    <property type="entry name" value="Ribosome_maturation_RimP"/>
</dbReference>
<name>A0A3Q9UJS3_9ACTN</name>
<dbReference type="GO" id="GO:0006412">
    <property type="term" value="P:translation"/>
    <property type="evidence" value="ECO:0007669"/>
    <property type="project" value="TreeGrafter"/>
</dbReference>
<keyword evidence="1 3" id="KW-0963">Cytoplasm</keyword>
<dbReference type="Pfam" id="PF17384">
    <property type="entry name" value="DUF150_C"/>
    <property type="match status" value="1"/>
</dbReference>
<dbReference type="HAMAP" id="MF_01077">
    <property type="entry name" value="RimP"/>
    <property type="match status" value="1"/>
</dbReference>
<dbReference type="STRING" id="1122997.GCA_000425285_00550"/>
<dbReference type="RefSeq" id="WP_028702356.1">
    <property type="nucleotide sequence ID" value="NZ_CP025570.1"/>
</dbReference>
<dbReference type="NCBIfam" id="NF000930">
    <property type="entry name" value="PRK00092.2-2"/>
    <property type="match status" value="1"/>
</dbReference>
<dbReference type="GeneID" id="82885336"/>
<comment type="subcellular location">
    <subcellularLocation>
        <location evidence="3">Cytoplasm</location>
    </subcellularLocation>
</comment>
<evidence type="ECO:0000256" key="1">
    <source>
        <dbReference type="ARBA" id="ARBA00022490"/>
    </source>
</evidence>
<proteinExistence type="inferred from homology"/>
<dbReference type="CDD" id="cd01734">
    <property type="entry name" value="YlxS_C"/>
    <property type="match status" value="1"/>
</dbReference>
<dbReference type="InterPro" id="IPR035956">
    <property type="entry name" value="RimP_N_sf"/>
</dbReference>
<keyword evidence="8" id="KW-1185">Reference proteome</keyword>
<evidence type="ECO:0000256" key="2">
    <source>
        <dbReference type="ARBA" id="ARBA00022517"/>
    </source>
</evidence>
<evidence type="ECO:0000259" key="5">
    <source>
        <dbReference type="Pfam" id="PF17384"/>
    </source>
</evidence>
<evidence type="ECO:0000313" key="6">
    <source>
        <dbReference type="EMBL" id="AZZ39163.1"/>
    </source>
</evidence>
<organism evidence="6 9">
    <name type="scientific">Acidipropionibacterium jensenii</name>
    <dbReference type="NCBI Taxonomy" id="1749"/>
    <lineage>
        <taxon>Bacteria</taxon>
        <taxon>Bacillati</taxon>
        <taxon>Actinomycetota</taxon>
        <taxon>Actinomycetes</taxon>
        <taxon>Propionibacteriales</taxon>
        <taxon>Propionibacteriaceae</taxon>
        <taxon>Acidipropionibacterium</taxon>
    </lineage>
</organism>
<evidence type="ECO:0000313" key="7">
    <source>
        <dbReference type="EMBL" id="VEI04399.1"/>
    </source>
</evidence>
<accession>A0A3Q9UJS3</accession>
<dbReference type="PANTHER" id="PTHR33867">
    <property type="entry name" value="RIBOSOME MATURATION FACTOR RIMP"/>
    <property type="match status" value="1"/>
</dbReference>
<dbReference type="Pfam" id="PF02576">
    <property type="entry name" value="RimP_N"/>
    <property type="match status" value="1"/>
</dbReference>
<evidence type="ECO:0000259" key="4">
    <source>
        <dbReference type="Pfam" id="PF02576"/>
    </source>
</evidence>
<sequence length="175" mass="18645">MNANQLSELIEPLLAQFGMELDKLDVVAAGRRRLVRVTVDGDGADGHGPGLDDIGEATSALSKALDASEVPGEAPYTLEVTSRGVGTPLTLPRHYRRNIGRLLAVTLDAAEGARPEKITGRITAATGTTVTLEVPAPGSKPHKPLTVSREIPLDQIRRAVVQVELNRKSENAEEN</sequence>
<evidence type="ECO:0000313" key="9">
    <source>
        <dbReference type="Proteomes" id="UP000285875"/>
    </source>
</evidence>
<comment type="function">
    <text evidence="3">Required for maturation of 30S ribosomal subunits.</text>
</comment>
<keyword evidence="2 3" id="KW-0690">Ribosome biogenesis</keyword>
<comment type="similarity">
    <text evidence="3">Belongs to the RimP family.</text>
</comment>
<dbReference type="EMBL" id="CP025570">
    <property type="protein sequence ID" value="AZZ39163.1"/>
    <property type="molecule type" value="Genomic_DNA"/>
</dbReference>
<dbReference type="PANTHER" id="PTHR33867:SF1">
    <property type="entry name" value="RIBOSOME MATURATION FACTOR RIMP"/>
    <property type="match status" value="1"/>
</dbReference>
<reference evidence="6" key="3">
    <citation type="journal article" date="2019" name="Microorganisms">
        <title>Red-Brown Pigmentation of Acidipropionibacterium jensenii Is Tied to Haemolytic Activity and cyl-Like Gene Cluster.</title>
        <authorList>
            <person name="Deptula P."/>
            <person name="Loivamaa I."/>
            <person name="Smolander O.P."/>
            <person name="Laine P."/>
            <person name="Roberts R.J."/>
            <person name="Piironen V."/>
            <person name="Paulin L."/>
            <person name="Savijoki K."/>
            <person name="Auvinen P."/>
            <person name="Varmanen P."/>
        </authorList>
    </citation>
    <scope>NUCLEOTIDE SEQUENCE</scope>
    <source>
        <strain evidence="6">JS280</strain>
    </source>
</reference>
<dbReference type="Proteomes" id="UP000285875">
    <property type="component" value="Chromosome"/>
</dbReference>
<feature type="domain" description="Ribosome maturation factor RimP C-terminal" evidence="5">
    <location>
        <begin position="89"/>
        <end position="164"/>
    </location>
</feature>
<gene>
    <name evidence="3 7" type="primary">rimP</name>
    <name evidence="6" type="ORF">C0Z10_04700</name>
    <name evidence="7" type="ORF">NCTC13652_02630</name>
</gene>
<evidence type="ECO:0000256" key="3">
    <source>
        <dbReference type="HAMAP-Rule" id="MF_01077"/>
    </source>
</evidence>
<dbReference type="Proteomes" id="UP000277858">
    <property type="component" value="Chromosome"/>
</dbReference>
<dbReference type="KEGG" id="aji:C0Z10_04700"/>
<protein>
    <recommendedName>
        <fullName evidence="3">Ribosome maturation factor RimP</fullName>
    </recommendedName>
</protein>
<dbReference type="GO" id="GO:0005829">
    <property type="term" value="C:cytosol"/>
    <property type="evidence" value="ECO:0007669"/>
    <property type="project" value="TreeGrafter"/>
</dbReference>
<dbReference type="InterPro" id="IPR028989">
    <property type="entry name" value="RimP_N"/>
</dbReference>
<dbReference type="AlphaFoldDB" id="A0A3Q9UJS3"/>
<dbReference type="GO" id="GO:0000028">
    <property type="term" value="P:ribosomal small subunit assembly"/>
    <property type="evidence" value="ECO:0007669"/>
    <property type="project" value="TreeGrafter"/>
</dbReference>